<dbReference type="Pfam" id="PF00694">
    <property type="entry name" value="Aconitase_C"/>
    <property type="match status" value="1"/>
</dbReference>
<comment type="function">
    <text evidence="2 10">Catalyzes the isomerization between 2-isopropylmalate and 3-isopropylmalate, via the formation of 2-isopropylmaleate.</text>
</comment>
<evidence type="ECO:0000256" key="5">
    <source>
        <dbReference type="ARBA" id="ARBA00011271"/>
    </source>
</evidence>
<dbReference type="InterPro" id="IPR004431">
    <property type="entry name" value="3-IsopropMal_deHydase_ssu"/>
</dbReference>
<evidence type="ECO:0000256" key="4">
    <source>
        <dbReference type="ARBA" id="ARBA00009845"/>
    </source>
</evidence>
<dbReference type="EMBL" id="WEHX01000085">
    <property type="protein sequence ID" value="KAB7655458.1"/>
    <property type="molecule type" value="Genomic_DNA"/>
</dbReference>
<comment type="subunit">
    <text evidence="5 10">Heterodimer of LeuC and LeuD.</text>
</comment>
<keyword evidence="6 10" id="KW-0432">Leucine biosynthesis</keyword>
<sequence length="219" mass="24027">MEKFSTLTAVAAPIDIDNLDTDQLMPKQFLHGIDKSGLAQGLLWNFRMNADGTPRSDCVLNRPGFEKTKIIVSGPNFGCGSSREHAVWGLMQYGIRVVVAPSFGEIFYSNCFNNGLLAARVTPEDGAEILSVLSETEPVELTINLSAQTIEAADAHNPWRFDIAPRHKQMLLDGLDMVDATLADKAAIDAFRSAHEKAFPWMAGLPGKRQRLRDAGTRV</sequence>
<evidence type="ECO:0000256" key="10">
    <source>
        <dbReference type="HAMAP-Rule" id="MF_01031"/>
    </source>
</evidence>
<name>A0A6I1EIA3_9BURK</name>
<evidence type="ECO:0000259" key="11">
    <source>
        <dbReference type="Pfam" id="PF00694"/>
    </source>
</evidence>
<dbReference type="GO" id="GO:0003861">
    <property type="term" value="F:3-isopropylmalate dehydratase activity"/>
    <property type="evidence" value="ECO:0007669"/>
    <property type="project" value="UniProtKB-UniRule"/>
</dbReference>
<evidence type="ECO:0000256" key="2">
    <source>
        <dbReference type="ARBA" id="ARBA00002695"/>
    </source>
</evidence>
<comment type="catalytic activity">
    <reaction evidence="1 10">
        <text>(2R,3S)-3-isopropylmalate = (2S)-2-isopropylmalate</text>
        <dbReference type="Rhea" id="RHEA:32287"/>
        <dbReference type="ChEBI" id="CHEBI:1178"/>
        <dbReference type="ChEBI" id="CHEBI:35121"/>
        <dbReference type="EC" id="4.2.1.33"/>
    </reaction>
</comment>
<dbReference type="RefSeq" id="WP_152158895.1">
    <property type="nucleotide sequence ID" value="NZ_WEHX01000085.1"/>
</dbReference>
<comment type="caution">
    <text evidence="12">The sequence shown here is derived from an EMBL/GenBank/DDBJ whole genome shotgun (WGS) entry which is preliminary data.</text>
</comment>
<dbReference type="OrthoDB" id="9777465at2"/>
<dbReference type="NCBIfam" id="TIGR00171">
    <property type="entry name" value="leuD"/>
    <property type="match status" value="1"/>
</dbReference>
<dbReference type="Proteomes" id="UP000430564">
    <property type="component" value="Unassembled WGS sequence"/>
</dbReference>
<evidence type="ECO:0000313" key="13">
    <source>
        <dbReference type="Proteomes" id="UP000430564"/>
    </source>
</evidence>
<protein>
    <recommendedName>
        <fullName evidence="10">3-isopropylmalate dehydratase small subunit</fullName>
        <ecNumber evidence="10">4.2.1.33</ecNumber>
    </recommendedName>
    <alternativeName>
        <fullName evidence="10">Alpha-IPM isomerase</fullName>
        <shortName evidence="10">IPMI</shortName>
    </alternativeName>
    <alternativeName>
        <fullName evidence="10">Isopropylmalate isomerase</fullName>
    </alternativeName>
</protein>
<dbReference type="CDD" id="cd01577">
    <property type="entry name" value="IPMI_Swivel"/>
    <property type="match status" value="1"/>
</dbReference>
<dbReference type="PANTHER" id="PTHR43345:SF5">
    <property type="entry name" value="3-ISOPROPYLMALATE DEHYDRATASE SMALL SUBUNIT"/>
    <property type="match status" value="1"/>
</dbReference>
<dbReference type="InterPro" id="IPR015928">
    <property type="entry name" value="Aconitase/3IPM_dehydase_swvl"/>
</dbReference>
<dbReference type="InterPro" id="IPR033940">
    <property type="entry name" value="IPMI_Swivel"/>
</dbReference>
<evidence type="ECO:0000313" key="12">
    <source>
        <dbReference type="EMBL" id="KAB7655458.1"/>
    </source>
</evidence>
<dbReference type="NCBIfam" id="NF002458">
    <property type="entry name" value="PRK01641.1"/>
    <property type="match status" value="1"/>
</dbReference>
<dbReference type="PANTHER" id="PTHR43345">
    <property type="entry name" value="3-ISOPROPYLMALATE DEHYDRATASE SMALL SUBUNIT 2-RELATED-RELATED"/>
    <property type="match status" value="1"/>
</dbReference>
<dbReference type="InterPro" id="IPR000573">
    <property type="entry name" value="AconitaseA/IPMdHydase_ssu_swvl"/>
</dbReference>
<evidence type="ECO:0000256" key="8">
    <source>
        <dbReference type="ARBA" id="ARBA00023239"/>
    </source>
</evidence>
<dbReference type="Gene3D" id="3.20.19.10">
    <property type="entry name" value="Aconitase, domain 4"/>
    <property type="match status" value="1"/>
</dbReference>
<dbReference type="GO" id="GO:0009316">
    <property type="term" value="C:3-isopropylmalate dehydratase complex"/>
    <property type="evidence" value="ECO:0007669"/>
    <property type="project" value="InterPro"/>
</dbReference>
<dbReference type="AlphaFoldDB" id="A0A6I1EIA3"/>
<dbReference type="UniPathway" id="UPA00048">
    <property type="reaction ID" value="UER00071"/>
</dbReference>
<dbReference type="InterPro" id="IPR050075">
    <property type="entry name" value="LeuD"/>
</dbReference>
<evidence type="ECO:0000256" key="3">
    <source>
        <dbReference type="ARBA" id="ARBA00004729"/>
    </source>
</evidence>
<keyword evidence="9 10" id="KW-0100">Branched-chain amino acid biosynthesis</keyword>
<keyword evidence="7 10" id="KW-0028">Amino-acid biosynthesis</keyword>
<feature type="domain" description="Aconitase A/isopropylmalate dehydratase small subunit swivel" evidence="11">
    <location>
        <begin position="1"/>
        <end position="120"/>
    </location>
</feature>
<dbReference type="GO" id="GO:0009098">
    <property type="term" value="P:L-leucine biosynthetic process"/>
    <property type="evidence" value="ECO:0007669"/>
    <property type="project" value="UniProtKB-UniRule"/>
</dbReference>
<evidence type="ECO:0000256" key="9">
    <source>
        <dbReference type="ARBA" id="ARBA00023304"/>
    </source>
</evidence>
<dbReference type="HAMAP" id="MF_01031">
    <property type="entry name" value="LeuD_type1"/>
    <property type="match status" value="1"/>
</dbReference>
<comment type="similarity">
    <text evidence="4 10">Belongs to the LeuD family. LeuD type 1 subfamily.</text>
</comment>
<organism evidence="12 13">
    <name type="scientific">Sutterella seckii</name>
    <dbReference type="NCBI Taxonomy" id="1944635"/>
    <lineage>
        <taxon>Bacteria</taxon>
        <taxon>Pseudomonadati</taxon>
        <taxon>Pseudomonadota</taxon>
        <taxon>Betaproteobacteria</taxon>
        <taxon>Burkholderiales</taxon>
        <taxon>Sutterellaceae</taxon>
        <taxon>Sutterella</taxon>
    </lineage>
</organism>
<comment type="pathway">
    <text evidence="3 10">Amino-acid biosynthesis; L-leucine biosynthesis; L-leucine from 3-methyl-2-oxobutanoate: step 2/4.</text>
</comment>
<dbReference type="EC" id="4.2.1.33" evidence="10"/>
<accession>A0A6I1EIA3</accession>
<reference evidence="12 13" key="1">
    <citation type="submission" date="2019-10" db="EMBL/GenBank/DDBJ databases">
        <title>Genome diversity of Sutterella seckii.</title>
        <authorList>
            <person name="Chaplin A.V."/>
            <person name="Sokolova S.R."/>
            <person name="Mosin K.A."/>
            <person name="Ivanova E.L."/>
            <person name="Kochetkova T.O."/>
            <person name="Goltsov A.Y."/>
            <person name="Trofimov D.Y."/>
            <person name="Efimov B.A."/>
        </authorList>
    </citation>
    <scope>NUCLEOTIDE SEQUENCE [LARGE SCALE GENOMIC DNA]</scope>
    <source>
        <strain evidence="12 13">ASD393</strain>
    </source>
</reference>
<evidence type="ECO:0000256" key="7">
    <source>
        <dbReference type="ARBA" id="ARBA00022605"/>
    </source>
</evidence>
<evidence type="ECO:0000256" key="6">
    <source>
        <dbReference type="ARBA" id="ARBA00022430"/>
    </source>
</evidence>
<dbReference type="SUPFAM" id="SSF52016">
    <property type="entry name" value="LeuD/IlvD-like"/>
    <property type="match status" value="1"/>
</dbReference>
<keyword evidence="8 10" id="KW-0456">Lyase</keyword>
<gene>
    <name evidence="10 12" type="primary">leuD</name>
    <name evidence="12" type="ORF">GBM95_09555</name>
</gene>
<evidence type="ECO:0000256" key="1">
    <source>
        <dbReference type="ARBA" id="ARBA00000491"/>
    </source>
</evidence>
<proteinExistence type="inferred from homology"/>